<dbReference type="Proteomes" id="UP000276834">
    <property type="component" value="Unassembled WGS sequence"/>
</dbReference>
<feature type="compositionally biased region" description="Basic residues" evidence="1">
    <location>
        <begin position="125"/>
        <end position="140"/>
    </location>
</feature>
<evidence type="ECO:0000313" key="3">
    <source>
        <dbReference type="Proteomes" id="UP000276834"/>
    </source>
</evidence>
<proteinExistence type="predicted"/>
<sequence>MEKGEAWLEPGFTFQGSLCYPCELPGLCSSGIEGTESQQRRQGRFQLAQQAEGDPKNDFLGFVDAASLANFEESSAVVSKAACVFGSPRVAGVALQRRQELDEFWQPQLTLQDISSEELLSVGKEKKKEKKKQQRAKGKRTSGCGWRGDDVTGLSGNTALLKS</sequence>
<comment type="caution">
    <text evidence="2">The sequence shown here is derived from an EMBL/GenBank/DDBJ whole genome shotgun (WGS) entry which is preliminary data.</text>
</comment>
<accession>A0A3L8RWK5</accession>
<feature type="compositionally biased region" description="Polar residues" evidence="1">
    <location>
        <begin position="154"/>
        <end position="163"/>
    </location>
</feature>
<keyword evidence="3" id="KW-1185">Reference proteome</keyword>
<protein>
    <submittedName>
        <fullName evidence="2">Uncharacterized protein</fullName>
    </submittedName>
</protein>
<reference evidence="2 3" key="1">
    <citation type="journal article" date="2018" name="Proc. R. Soc. B">
        <title>A non-coding region near Follistatin controls head colour polymorphism in the Gouldian finch.</title>
        <authorList>
            <person name="Toomey M.B."/>
            <person name="Marques C.I."/>
            <person name="Andrade P."/>
            <person name="Araujo P.M."/>
            <person name="Sabatino S."/>
            <person name="Gazda M.A."/>
            <person name="Afonso S."/>
            <person name="Lopes R.J."/>
            <person name="Corbo J.C."/>
            <person name="Carneiro M."/>
        </authorList>
    </citation>
    <scope>NUCLEOTIDE SEQUENCE [LARGE SCALE GENOMIC DNA]</scope>
    <source>
        <strain evidence="2">Red01</strain>
        <tissue evidence="2">Muscle</tissue>
    </source>
</reference>
<organism evidence="2 3">
    <name type="scientific">Chloebia gouldiae</name>
    <name type="common">Gouldian finch</name>
    <name type="synonym">Erythrura gouldiae</name>
    <dbReference type="NCBI Taxonomy" id="44316"/>
    <lineage>
        <taxon>Eukaryota</taxon>
        <taxon>Metazoa</taxon>
        <taxon>Chordata</taxon>
        <taxon>Craniata</taxon>
        <taxon>Vertebrata</taxon>
        <taxon>Euteleostomi</taxon>
        <taxon>Archelosauria</taxon>
        <taxon>Archosauria</taxon>
        <taxon>Dinosauria</taxon>
        <taxon>Saurischia</taxon>
        <taxon>Theropoda</taxon>
        <taxon>Coelurosauria</taxon>
        <taxon>Aves</taxon>
        <taxon>Neognathae</taxon>
        <taxon>Neoaves</taxon>
        <taxon>Telluraves</taxon>
        <taxon>Australaves</taxon>
        <taxon>Passeriformes</taxon>
        <taxon>Passeroidea</taxon>
        <taxon>Passeridae</taxon>
        <taxon>Chloebia</taxon>
    </lineage>
</organism>
<gene>
    <name evidence="2" type="ORF">DV515_00015087</name>
</gene>
<dbReference type="AlphaFoldDB" id="A0A3L8RWK5"/>
<evidence type="ECO:0000313" key="2">
    <source>
        <dbReference type="EMBL" id="RLV89021.1"/>
    </source>
</evidence>
<feature type="region of interest" description="Disordered" evidence="1">
    <location>
        <begin position="122"/>
        <end position="163"/>
    </location>
</feature>
<name>A0A3L8RWK5_CHLGU</name>
<evidence type="ECO:0000256" key="1">
    <source>
        <dbReference type="SAM" id="MobiDB-lite"/>
    </source>
</evidence>
<dbReference type="EMBL" id="QUSF01000160">
    <property type="protein sequence ID" value="RLV89021.1"/>
    <property type="molecule type" value="Genomic_DNA"/>
</dbReference>